<keyword evidence="1" id="KW-1133">Transmembrane helix</keyword>
<evidence type="ECO:0000256" key="1">
    <source>
        <dbReference type="SAM" id="Phobius"/>
    </source>
</evidence>
<evidence type="ECO:0008006" key="4">
    <source>
        <dbReference type="Google" id="ProtNLM"/>
    </source>
</evidence>
<dbReference type="EMBL" id="AP014597">
    <property type="protein sequence ID" value="BAU17191.1"/>
    <property type="molecule type" value="Genomic_DNA"/>
</dbReference>
<evidence type="ECO:0000313" key="3">
    <source>
        <dbReference type="Proteomes" id="UP000217431"/>
    </source>
</evidence>
<dbReference type="InterPro" id="IPR025324">
    <property type="entry name" value="DUF4230"/>
</dbReference>
<dbReference type="PROSITE" id="PS51257">
    <property type="entry name" value="PROKAR_LIPOPROTEIN"/>
    <property type="match status" value="1"/>
</dbReference>
<keyword evidence="1" id="KW-0812">Transmembrane</keyword>
<dbReference type="Pfam" id="PF14014">
    <property type="entry name" value="DUF4230"/>
    <property type="match status" value="1"/>
</dbReference>
<proteinExistence type="predicted"/>
<evidence type="ECO:0000313" key="2">
    <source>
        <dbReference type="EMBL" id="BAU17191.1"/>
    </source>
</evidence>
<dbReference type="AlphaFoldDB" id="A0A0S3UIF8"/>
<dbReference type="RefSeq" id="WP_172419425.1">
    <property type="nucleotide sequence ID" value="NZ_AP014597.1"/>
</dbReference>
<name>A0A0S3UIF8_PREIN</name>
<feature type="transmembrane region" description="Helical" evidence="1">
    <location>
        <begin position="20"/>
        <end position="40"/>
    </location>
</feature>
<protein>
    <recommendedName>
        <fullName evidence="4">DUF4230 domain-containing protein</fullName>
    </recommendedName>
</protein>
<dbReference type="Proteomes" id="UP000217431">
    <property type="component" value="Chromosome I"/>
</dbReference>
<accession>A0A0S3UIF8</accession>
<reference evidence="2 3" key="1">
    <citation type="journal article" date="2016" name="DNA Res.">
        <title>The complete genome sequencing of Prevotella intermedia strain OMA14 and a subsequent fine-scale, intra-species genomic comparison reveal an unusual amplification of conjugative and mobile transposons and identify a novel Prevotella-lineage-specific repeat.</title>
        <authorList>
            <person name="Naito M."/>
            <person name="Ogura Y."/>
            <person name="Itoh T."/>
            <person name="Shoji M."/>
            <person name="Okamoto M."/>
            <person name="Hayashi T."/>
            <person name="Nakayama K."/>
        </authorList>
    </citation>
    <scope>NUCLEOTIDE SEQUENCE [LARGE SCALE GENOMIC DNA]</scope>
    <source>
        <strain evidence="2 3">OMA14</strain>
    </source>
</reference>
<dbReference type="STRING" id="28131.BWX40_05170"/>
<organism evidence="2 3">
    <name type="scientific">Prevotella intermedia</name>
    <dbReference type="NCBI Taxonomy" id="28131"/>
    <lineage>
        <taxon>Bacteria</taxon>
        <taxon>Pseudomonadati</taxon>
        <taxon>Bacteroidota</taxon>
        <taxon>Bacteroidia</taxon>
        <taxon>Bacteroidales</taxon>
        <taxon>Prevotellaceae</taxon>
        <taxon>Prevotella</taxon>
    </lineage>
</organism>
<gene>
    <name evidence="2" type="ORF">PIOMA14_I_0683</name>
</gene>
<keyword evidence="1" id="KW-0472">Membrane</keyword>
<sequence>MEKIINIIQDFIRSKGKQIWWWVLGALLIIVGCILFLKWLGKANTVSIGTDQRIDITSQQISSIESIGQWEFLAINDEELVDTIKYRFLADKELVRIYYGTLRLGVDLHKAKPKWLRIENDSVVVATLPNIDLLDRNFIDEARSESFFEKGKWTPEDRERLYNLAYQKMLKRCFTKENIAAAESNAQQQFEKMLRAMGYKHIRIEFEKTDSTKIKD</sequence>